<feature type="coiled-coil region" evidence="1">
    <location>
        <begin position="158"/>
        <end position="207"/>
    </location>
</feature>
<dbReference type="AlphaFoldDB" id="A0A9P5LBZ3"/>
<evidence type="ECO:0000256" key="1">
    <source>
        <dbReference type="SAM" id="Coils"/>
    </source>
</evidence>
<keyword evidence="4" id="KW-1185">Reference proteome</keyword>
<evidence type="ECO:0000313" key="4">
    <source>
        <dbReference type="Proteomes" id="UP000722485"/>
    </source>
</evidence>
<dbReference type="PANTHER" id="PTHR42067:SF1">
    <property type="entry name" value="MITOTIC APPARATUS PROTEIN P62"/>
    <property type="match status" value="1"/>
</dbReference>
<feature type="compositionally biased region" description="Polar residues" evidence="2">
    <location>
        <begin position="284"/>
        <end position="296"/>
    </location>
</feature>
<dbReference type="InterPro" id="IPR014751">
    <property type="entry name" value="XRCC4-like_C"/>
</dbReference>
<reference evidence="3" key="1">
    <citation type="submission" date="2020-03" db="EMBL/GenBank/DDBJ databases">
        <title>Draft Genome Sequence of Cylindrodendrum hubeiense.</title>
        <authorList>
            <person name="Buettner E."/>
            <person name="Kellner H."/>
        </authorList>
    </citation>
    <scope>NUCLEOTIDE SEQUENCE</scope>
    <source>
        <strain evidence="3">IHI 201604</strain>
    </source>
</reference>
<dbReference type="Gene3D" id="1.20.5.370">
    <property type="match status" value="1"/>
</dbReference>
<gene>
    <name evidence="3" type="ORF">G7Z17_g9675</name>
</gene>
<dbReference type="Proteomes" id="UP000722485">
    <property type="component" value="Unassembled WGS sequence"/>
</dbReference>
<protein>
    <recommendedName>
        <fullName evidence="5">Mitotic apparatus protein p62</fullName>
    </recommendedName>
</protein>
<dbReference type="OrthoDB" id="8064436at2759"/>
<evidence type="ECO:0008006" key="5">
    <source>
        <dbReference type="Google" id="ProtNLM"/>
    </source>
</evidence>
<feature type="compositionally biased region" description="Polar residues" evidence="2">
    <location>
        <begin position="311"/>
        <end position="322"/>
    </location>
</feature>
<feature type="compositionally biased region" description="Acidic residues" evidence="2">
    <location>
        <begin position="297"/>
        <end position="306"/>
    </location>
</feature>
<dbReference type="EMBL" id="JAANBB010000285">
    <property type="protein sequence ID" value="KAF7544800.1"/>
    <property type="molecule type" value="Genomic_DNA"/>
</dbReference>
<accession>A0A9P5LBZ3</accession>
<evidence type="ECO:0000313" key="3">
    <source>
        <dbReference type="EMBL" id="KAF7544800.1"/>
    </source>
</evidence>
<keyword evidence="1" id="KW-0175">Coiled coil</keyword>
<organism evidence="3 4">
    <name type="scientific">Cylindrodendrum hubeiense</name>
    <dbReference type="NCBI Taxonomy" id="595255"/>
    <lineage>
        <taxon>Eukaryota</taxon>
        <taxon>Fungi</taxon>
        <taxon>Dikarya</taxon>
        <taxon>Ascomycota</taxon>
        <taxon>Pezizomycotina</taxon>
        <taxon>Sordariomycetes</taxon>
        <taxon>Hypocreomycetidae</taxon>
        <taxon>Hypocreales</taxon>
        <taxon>Nectriaceae</taxon>
        <taxon>Cylindrodendrum</taxon>
    </lineage>
</organism>
<proteinExistence type="predicted"/>
<dbReference type="SUPFAM" id="SSF58022">
    <property type="entry name" value="XRCC4, C-terminal oligomerization domain"/>
    <property type="match status" value="1"/>
</dbReference>
<dbReference type="PANTHER" id="PTHR42067">
    <property type="entry name" value="YALI0C15378P"/>
    <property type="match status" value="1"/>
</dbReference>
<feature type="region of interest" description="Disordered" evidence="2">
    <location>
        <begin position="213"/>
        <end position="361"/>
    </location>
</feature>
<sequence>MAATRVLRFARSDDESAFVLVQVTPKGSRALDLKLVGTEGEAPYKASCKSSHTPPSVITQYPIPVKNCPASEPEWQTILESLFKQEPLPGIQATATVQSEASISITIRKETQGITQRLGAITLSYDADEAIELFEWCGAAVEASAVAKQAVADLTVKSHDSEAAVAQLQSQLEELIQAKDKDETVLLQKFRDLLNEKKIKIREQQQVLAAGSFNASHPGASQPSQPPAPPQAAEPAKPVRKAGQSRTTKRKAPASKIVKDESDDDAGIQAMDVDIKQELEDTDPGNTTEATASGASDDNDDDDDDDPPPKTSETTSPHQPKSQEPPAKKKTDAPPPRRNLPFNNKPAPAPAGSETDSDDEL</sequence>
<name>A0A9P5LBZ3_9HYPO</name>
<comment type="caution">
    <text evidence="3">The sequence shown here is derived from an EMBL/GenBank/DDBJ whole genome shotgun (WGS) entry which is preliminary data.</text>
</comment>
<evidence type="ECO:0000256" key="2">
    <source>
        <dbReference type="SAM" id="MobiDB-lite"/>
    </source>
</evidence>